<dbReference type="SUPFAM" id="SSF69065">
    <property type="entry name" value="RNase III domain-like"/>
    <property type="match status" value="1"/>
</dbReference>
<dbReference type="SUPFAM" id="SSF54768">
    <property type="entry name" value="dsRNA-binding domain-like"/>
    <property type="match status" value="1"/>
</dbReference>
<feature type="domain" description="RNase III" evidence="9">
    <location>
        <begin position="108"/>
        <end position="196"/>
    </location>
</feature>
<keyword evidence="4" id="KW-0496">Mitochondrion</keyword>
<dbReference type="PROSITE" id="PS50142">
    <property type="entry name" value="RNASE_3_2"/>
    <property type="match status" value="1"/>
</dbReference>
<name>A0ABR1SBW3_9PEZI</name>
<evidence type="ECO:0000256" key="6">
    <source>
        <dbReference type="ARBA" id="ARBA00024034"/>
    </source>
</evidence>
<evidence type="ECO:0000256" key="4">
    <source>
        <dbReference type="ARBA" id="ARBA00023128"/>
    </source>
</evidence>
<dbReference type="PANTHER" id="PTHR11207:SF32">
    <property type="entry name" value="LARGE RIBOSOMAL SUBUNIT PROTEIN ML44"/>
    <property type="match status" value="1"/>
</dbReference>
<organism evidence="10 11">
    <name type="scientific">Apiospora marii</name>
    <dbReference type="NCBI Taxonomy" id="335849"/>
    <lineage>
        <taxon>Eukaryota</taxon>
        <taxon>Fungi</taxon>
        <taxon>Dikarya</taxon>
        <taxon>Ascomycota</taxon>
        <taxon>Pezizomycotina</taxon>
        <taxon>Sordariomycetes</taxon>
        <taxon>Xylariomycetidae</taxon>
        <taxon>Amphisphaeriales</taxon>
        <taxon>Apiosporaceae</taxon>
        <taxon>Apiospora</taxon>
    </lineage>
</organism>
<comment type="subcellular location">
    <subcellularLocation>
        <location evidence="1">Mitochondrion</location>
    </subcellularLocation>
</comment>
<dbReference type="SMART" id="SM00535">
    <property type="entry name" value="RIBOc"/>
    <property type="match status" value="1"/>
</dbReference>
<evidence type="ECO:0000256" key="7">
    <source>
        <dbReference type="ARBA" id="ARBA00035187"/>
    </source>
</evidence>
<dbReference type="Gene3D" id="3.30.160.20">
    <property type="match status" value="1"/>
</dbReference>
<dbReference type="Gene3D" id="1.10.1520.10">
    <property type="entry name" value="Ribonuclease III domain"/>
    <property type="match status" value="1"/>
</dbReference>
<dbReference type="EMBL" id="JAQQWI010000007">
    <property type="protein sequence ID" value="KAK8028542.1"/>
    <property type="molecule type" value="Genomic_DNA"/>
</dbReference>
<evidence type="ECO:0000256" key="2">
    <source>
        <dbReference type="ARBA" id="ARBA00022884"/>
    </source>
</evidence>
<evidence type="ECO:0000259" key="9">
    <source>
        <dbReference type="PROSITE" id="PS50142"/>
    </source>
</evidence>
<dbReference type="PANTHER" id="PTHR11207">
    <property type="entry name" value="RIBONUCLEASE III"/>
    <property type="match status" value="1"/>
</dbReference>
<proteinExistence type="inferred from homology"/>
<dbReference type="InterPro" id="IPR044443">
    <property type="entry name" value="Ribosomal_mL44_DSRM_fung"/>
</dbReference>
<sequence>MKRLRLDRLAGQLLAAPISPAARLSRPSSISRSIPQTCRHASLYNTQPCQRRHQSTVVSQAPLEEQKQEEEEYLVQEPEDGEPTPEDTLRSGPLPSPHPSRAASSAKLAALHARLSLSPKIPIETLARALVDPSADAHPKYNNANLAYVGSTVLHYHTSETLITRYPRLPMSILFTAMKGYAGNPALHQVARAWGVESAAAPGEEVDPGLLQYDPMKPTVVMNKWGYVRAETIESEKFKSGKGLSGRVMYSSNPFGESSAAKALPNFEVDDGRNSKTMLLQNAPANAHANFVRAVIGAVYMHCGRDAAKNFIKSHFLSRTLDLSNLFEFKLPTRELARLCARENFEPAVARLESETGRLSRTPVFVVGIYSGRDKLGEAAGPDLDSARVAAAINALKAWYLYSPGQVSVPSDTFAEDAAPWKPAYVDIGEIIS</sequence>
<evidence type="ECO:0000256" key="1">
    <source>
        <dbReference type="ARBA" id="ARBA00004173"/>
    </source>
</evidence>
<comment type="caution">
    <text evidence="10">The sequence shown here is derived from an EMBL/GenBank/DDBJ whole genome shotgun (WGS) entry which is preliminary data.</text>
</comment>
<keyword evidence="3 10" id="KW-0689">Ribosomal protein</keyword>
<dbReference type="CDD" id="cd19873">
    <property type="entry name" value="DSRM_MRPL3_like"/>
    <property type="match status" value="1"/>
</dbReference>
<reference evidence="10 11" key="1">
    <citation type="submission" date="2023-01" db="EMBL/GenBank/DDBJ databases">
        <title>Analysis of 21 Apiospora genomes using comparative genomics revels a genus with tremendous synthesis potential of carbohydrate active enzymes and secondary metabolites.</title>
        <authorList>
            <person name="Sorensen T."/>
        </authorList>
    </citation>
    <scope>NUCLEOTIDE SEQUENCE [LARGE SCALE GENOMIC DNA]</scope>
    <source>
        <strain evidence="10 11">CBS 20057</strain>
    </source>
</reference>
<comment type="similarity">
    <text evidence="6">Belongs to the ribonuclease III family. Mitochondrion-specific ribosomal protein mL44 subfamily.</text>
</comment>
<evidence type="ECO:0000313" key="10">
    <source>
        <dbReference type="EMBL" id="KAK8028542.1"/>
    </source>
</evidence>
<feature type="compositionally biased region" description="Acidic residues" evidence="8">
    <location>
        <begin position="67"/>
        <end position="85"/>
    </location>
</feature>
<dbReference type="InterPro" id="IPR036389">
    <property type="entry name" value="RNase_III_sf"/>
</dbReference>
<dbReference type="Proteomes" id="UP001396898">
    <property type="component" value="Unassembled WGS sequence"/>
</dbReference>
<feature type="region of interest" description="Disordered" evidence="8">
    <location>
        <begin position="46"/>
        <end position="107"/>
    </location>
</feature>
<dbReference type="GO" id="GO:0005840">
    <property type="term" value="C:ribosome"/>
    <property type="evidence" value="ECO:0007669"/>
    <property type="project" value="UniProtKB-KW"/>
</dbReference>
<evidence type="ECO:0000256" key="3">
    <source>
        <dbReference type="ARBA" id="ARBA00022980"/>
    </source>
</evidence>
<evidence type="ECO:0000256" key="5">
    <source>
        <dbReference type="ARBA" id="ARBA00023274"/>
    </source>
</evidence>
<dbReference type="Pfam" id="PF22892">
    <property type="entry name" value="DSRM_MRPL44"/>
    <property type="match status" value="1"/>
</dbReference>
<feature type="compositionally biased region" description="Polar residues" evidence="8">
    <location>
        <begin position="46"/>
        <end position="59"/>
    </location>
</feature>
<evidence type="ECO:0000313" key="11">
    <source>
        <dbReference type="Proteomes" id="UP001396898"/>
    </source>
</evidence>
<dbReference type="InterPro" id="IPR000999">
    <property type="entry name" value="RNase_III_dom"/>
</dbReference>
<keyword evidence="5" id="KW-0687">Ribonucleoprotein</keyword>
<accession>A0ABR1SBW3</accession>
<evidence type="ECO:0000256" key="8">
    <source>
        <dbReference type="SAM" id="MobiDB-lite"/>
    </source>
</evidence>
<gene>
    <name evidence="10" type="ORF">PG991_005598</name>
</gene>
<keyword evidence="2" id="KW-0694">RNA-binding</keyword>
<protein>
    <recommendedName>
        <fullName evidence="7">Large ribosomal subunit protein mL44</fullName>
    </recommendedName>
</protein>
<dbReference type="CDD" id="cd00593">
    <property type="entry name" value="RIBOc"/>
    <property type="match status" value="1"/>
</dbReference>
<keyword evidence="11" id="KW-1185">Reference proteome</keyword>
<dbReference type="InterPro" id="IPR044444">
    <property type="entry name" value="Ribosomal_mL44_DSRM_metazoa"/>
</dbReference>